<protein>
    <submittedName>
        <fullName evidence="2">Uncharacterized protein</fullName>
    </submittedName>
</protein>
<sequence>MDREAAHLQASLDQEAAAEREAARKDTRIRDCIEDNRRYEASQWRMAIAQAAMMTMLAELRGAISEVWATNTLPNMTQDADAPGNGMGGPANLRLDSKLSTTEGGTPDCNLAPKGDPPAPVNVDDNYKDELSTTKAGTPRPNIQTINIETTASNDAIPSHNDAPQAMGVEATYPGNPPTNVMLPFNVHAEELLPYIRPTPAHQAFDTLPAEFNQPNEVGPCLTLAKRLCNFTPATFEEFLVECHIEDENQHTRKILQQHSITHWSYFIQLDERSLRLLGVTAGAARFLCRGAEARQNC</sequence>
<dbReference type="Proteomes" id="UP000235388">
    <property type="component" value="Unassembled WGS sequence"/>
</dbReference>
<feature type="region of interest" description="Disordered" evidence="1">
    <location>
        <begin position="75"/>
        <end position="121"/>
    </location>
</feature>
<proteinExistence type="predicted"/>
<name>A0A2N5SRM7_9BASI</name>
<comment type="caution">
    <text evidence="2">The sequence shown here is derived from an EMBL/GenBank/DDBJ whole genome shotgun (WGS) entry which is preliminary data.</text>
</comment>
<accession>A0A2N5SRM7</accession>
<evidence type="ECO:0000256" key="1">
    <source>
        <dbReference type="SAM" id="MobiDB-lite"/>
    </source>
</evidence>
<gene>
    <name evidence="2" type="ORF">PCANC_14267</name>
</gene>
<keyword evidence="3" id="KW-1185">Reference proteome</keyword>
<dbReference type="EMBL" id="PGCJ01000884">
    <property type="protein sequence ID" value="PLW15876.1"/>
    <property type="molecule type" value="Genomic_DNA"/>
</dbReference>
<organism evidence="2 3">
    <name type="scientific">Puccinia coronata f. sp. avenae</name>
    <dbReference type="NCBI Taxonomy" id="200324"/>
    <lineage>
        <taxon>Eukaryota</taxon>
        <taxon>Fungi</taxon>
        <taxon>Dikarya</taxon>
        <taxon>Basidiomycota</taxon>
        <taxon>Pucciniomycotina</taxon>
        <taxon>Pucciniomycetes</taxon>
        <taxon>Pucciniales</taxon>
        <taxon>Pucciniaceae</taxon>
        <taxon>Puccinia</taxon>
    </lineage>
</organism>
<reference evidence="2 3" key="1">
    <citation type="submission" date="2017-11" db="EMBL/GenBank/DDBJ databases">
        <title>De novo assembly and phasing of dikaryotic genomes from two isolates of Puccinia coronata f. sp. avenae, the causal agent of oat crown rust.</title>
        <authorList>
            <person name="Miller M.E."/>
            <person name="Zhang Y."/>
            <person name="Omidvar V."/>
            <person name="Sperschneider J."/>
            <person name="Schwessinger B."/>
            <person name="Raley C."/>
            <person name="Palmer J.M."/>
            <person name="Garnica D."/>
            <person name="Upadhyaya N."/>
            <person name="Rathjen J."/>
            <person name="Taylor J.M."/>
            <person name="Park R.F."/>
            <person name="Dodds P.N."/>
            <person name="Hirsch C.D."/>
            <person name="Kianian S.F."/>
            <person name="Figueroa M."/>
        </authorList>
    </citation>
    <scope>NUCLEOTIDE SEQUENCE [LARGE SCALE GENOMIC DNA]</scope>
    <source>
        <strain evidence="2">12NC29</strain>
    </source>
</reference>
<evidence type="ECO:0000313" key="2">
    <source>
        <dbReference type="EMBL" id="PLW15876.1"/>
    </source>
</evidence>
<feature type="region of interest" description="Disordered" evidence="1">
    <location>
        <begin position="1"/>
        <end position="24"/>
    </location>
</feature>
<dbReference type="AlphaFoldDB" id="A0A2N5SRM7"/>
<evidence type="ECO:0000313" key="3">
    <source>
        <dbReference type="Proteomes" id="UP000235388"/>
    </source>
</evidence>